<keyword evidence="2" id="KW-1185">Reference proteome</keyword>
<sequence length="205" mass="22587">MSTVFFCLPRAGTTLKRKPGNTEEDEDDDYQATVGALLRHAAALSEYHNRRFLVHHVVCCVTIHHATGIDDPFTNPSAACYSRVYRVIYHIKPGEEFLTAESEGLPDPVWNSKECIPLSRLGKYEMVLDVVRVRGGDPETSTGMVLVGSAAIPLPKKLYRKTTKRVALAKLAGQGWDHPVGGHLAVSMELKHVELVPSIVCVLGR</sequence>
<dbReference type="Proteomes" id="UP000327013">
    <property type="component" value="Chromosome 1"/>
</dbReference>
<reference evidence="1 2" key="1">
    <citation type="submission" date="2019-06" db="EMBL/GenBank/DDBJ databases">
        <title>A chromosomal-level reference genome of Carpinus fangiana (Coryloideae, Betulaceae).</title>
        <authorList>
            <person name="Yang X."/>
            <person name="Wang Z."/>
            <person name="Zhang L."/>
            <person name="Hao G."/>
            <person name="Liu J."/>
            <person name="Yang Y."/>
        </authorList>
    </citation>
    <scope>NUCLEOTIDE SEQUENCE [LARGE SCALE GENOMIC DNA]</scope>
    <source>
        <strain evidence="1">Cfa_2016G</strain>
        <tissue evidence="1">Leaf</tissue>
    </source>
</reference>
<name>A0A5N6QDD6_9ROSI</name>
<dbReference type="OrthoDB" id="1039460at2759"/>
<evidence type="ECO:0000313" key="2">
    <source>
        <dbReference type="Proteomes" id="UP000327013"/>
    </source>
</evidence>
<organism evidence="1 2">
    <name type="scientific">Carpinus fangiana</name>
    <dbReference type="NCBI Taxonomy" id="176857"/>
    <lineage>
        <taxon>Eukaryota</taxon>
        <taxon>Viridiplantae</taxon>
        <taxon>Streptophyta</taxon>
        <taxon>Embryophyta</taxon>
        <taxon>Tracheophyta</taxon>
        <taxon>Spermatophyta</taxon>
        <taxon>Magnoliopsida</taxon>
        <taxon>eudicotyledons</taxon>
        <taxon>Gunneridae</taxon>
        <taxon>Pentapetalae</taxon>
        <taxon>rosids</taxon>
        <taxon>fabids</taxon>
        <taxon>Fagales</taxon>
        <taxon>Betulaceae</taxon>
        <taxon>Carpinus</taxon>
    </lineage>
</organism>
<dbReference type="AlphaFoldDB" id="A0A5N6QDD6"/>
<protein>
    <recommendedName>
        <fullName evidence="3">C2 domain-containing protein</fullName>
    </recommendedName>
</protein>
<dbReference type="EMBL" id="CM017321">
    <property type="protein sequence ID" value="KAE7996659.1"/>
    <property type="molecule type" value="Genomic_DNA"/>
</dbReference>
<gene>
    <name evidence="1" type="ORF">FH972_001364</name>
</gene>
<dbReference type="PANTHER" id="PTHR38365">
    <property type="entry name" value="C2 DOMAIN-CONTAINING PROTEIN-RELATED"/>
    <property type="match status" value="1"/>
</dbReference>
<proteinExistence type="predicted"/>
<evidence type="ECO:0008006" key="3">
    <source>
        <dbReference type="Google" id="ProtNLM"/>
    </source>
</evidence>
<accession>A0A5N6QDD6</accession>
<evidence type="ECO:0000313" key="1">
    <source>
        <dbReference type="EMBL" id="KAE7996659.1"/>
    </source>
</evidence>
<dbReference type="PANTHER" id="PTHR38365:SF1">
    <property type="entry name" value="C2 DOMAIN-CONTAINING PROTEIN"/>
    <property type="match status" value="1"/>
</dbReference>